<dbReference type="OrthoDB" id="10653781at2759"/>
<evidence type="ECO:0000313" key="2">
    <source>
        <dbReference type="Proteomes" id="UP000242450"/>
    </source>
</evidence>
<organism evidence="1 2">
    <name type="scientific">Cervus elaphus hippelaphus</name>
    <name type="common">European red deer</name>
    <dbReference type="NCBI Taxonomy" id="46360"/>
    <lineage>
        <taxon>Eukaryota</taxon>
        <taxon>Metazoa</taxon>
        <taxon>Chordata</taxon>
        <taxon>Craniata</taxon>
        <taxon>Vertebrata</taxon>
        <taxon>Euteleostomi</taxon>
        <taxon>Mammalia</taxon>
        <taxon>Eutheria</taxon>
        <taxon>Laurasiatheria</taxon>
        <taxon>Artiodactyla</taxon>
        <taxon>Ruminantia</taxon>
        <taxon>Pecora</taxon>
        <taxon>Cervidae</taxon>
        <taxon>Cervinae</taxon>
        <taxon>Cervus</taxon>
    </lineage>
</organism>
<reference evidence="1 2" key="1">
    <citation type="journal article" date="2018" name="Mol. Genet. Genomics">
        <title>The red deer Cervus elaphus genome CerEla1.0: sequencing, annotating, genes, and chromosomes.</title>
        <authorList>
            <person name="Bana N.A."/>
            <person name="Nyiri A."/>
            <person name="Nagy J."/>
            <person name="Frank K."/>
            <person name="Nagy T."/>
            <person name="Steger V."/>
            <person name="Schiller M."/>
            <person name="Lakatos P."/>
            <person name="Sugar L."/>
            <person name="Horn P."/>
            <person name="Barta E."/>
            <person name="Orosz L."/>
        </authorList>
    </citation>
    <scope>NUCLEOTIDE SEQUENCE [LARGE SCALE GENOMIC DNA]</scope>
    <source>
        <strain evidence="1">Hungarian</strain>
    </source>
</reference>
<sequence>MPCILQRQCSQGLQPLGSPRGFLNSDICYGRSSKTAAGLKEDVYITEITCDVIIQATVCKKVYNTELTLPQKGIVTLFCYWNSCVAGTMLCCIHTLPLRQTKPHRQFNETVAPGSTRRMTMFKEKLCVVYPSGFSLLTIPEDEQYLSLFQLSDSHGAWVRNASPCGSHAKYFASLTGGKARSCSSQSFSVGSLQKKGVQFKALIEWIRDKEPASTRRCGAIVL</sequence>
<accession>A0A212BZB5</accession>
<gene>
    <name evidence="1" type="ORF">Celaphus_00010033</name>
</gene>
<name>A0A212BZB5_CEREH</name>
<proteinExistence type="predicted"/>
<dbReference type="EMBL" id="MKHE01000034">
    <property type="protein sequence ID" value="OWJ99097.1"/>
    <property type="molecule type" value="Genomic_DNA"/>
</dbReference>
<protein>
    <submittedName>
        <fullName evidence="1">Uncharacterized protein</fullName>
    </submittedName>
</protein>
<evidence type="ECO:0000313" key="1">
    <source>
        <dbReference type="EMBL" id="OWJ99097.1"/>
    </source>
</evidence>
<dbReference type="Proteomes" id="UP000242450">
    <property type="component" value="Chromosome X"/>
</dbReference>
<keyword evidence="2" id="KW-1185">Reference proteome</keyword>
<dbReference type="AlphaFoldDB" id="A0A212BZB5"/>
<comment type="caution">
    <text evidence="1">The sequence shown here is derived from an EMBL/GenBank/DDBJ whole genome shotgun (WGS) entry which is preliminary data.</text>
</comment>